<dbReference type="Pfam" id="PF07940">
    <property type="entry name" value="Hepar_II_III_C"/>
    <property type="match status" value="1"/>
</dbReference>
<dbReference type="HOGENOM" id="CLU_008982_0_0_10"/>
<evidence type="ECO:0000313" key="6">
    <source>
        <dbReference type="Proteomes" id="UP000006008"/>
    </source>
</evidence>
<keyword evidence="2" id="KW-0732">Signal</keyword>
<reference evidence="5 6" key="1">
    <citation type="submission" date="2011-08" db="EMBL/GenBank/DDBJ databases">
        <title>The Genome Sequence of Alistipes indistinctus YIT 12060.</title>
        <authorList>
            <consortium name="The Broad Institute Genome Sequencing Platform"/>
            <person name="Earl A."/>
            <person name="Ward D."/>
            <person name="Feldgarden M."/>
            <person name="Gevers D."/>
            <person name="Morotomi M."/>
            <person name="Young S.K."/>
            <person name="Zeng Q."/>
            <person name="Gargeya S."/>
            <person name="Fitzgerald M."/>
            <person name="Haas B."/>
            <person name="Abouelleil A."/>
            <person name="Alvarado L."/>
            <person name="Arachchi H.M."/>
            <person name="Berlin A."/>
            <person name="Brown A."/>
            <person name="Chapman S.B."/>
            <person name="Chen Z."/>
            <person name="Dunbar C."/>
            <person name="Freedman E."/>
            <person name="Gearin G."/>
            <person name="Gellesch M."/>
            <person name="Goldberg J."/>
            <person name="Griggs A."/>
            <person name="Gujja S."/>
            <person name="Heiman D."/>
            <person name="Howarth C."/>
            <person name="Larson L."/>
            <person name="Lui A."/>
            <person name="MacDonald P.J.P."/>
            <person name="Montmayeur A."/>
            <person name="Murphy C."/>
            <person name="Neiman D."/>
            <person name="Pearson M."/>
            <person name="Priest M."/>
            <person name="Roberts A."/>
            <person name="Saif S."/>
            <person name="Shea T."/>
            <person name="Shenoy N."/>
            <person name="Sisk P."/>
            <person name="Stolte C."/>
            <person name="Sykes S."/>
            <person name="Wortman J."/>
            <person name="Nusbaum C."/>
            <person name="Birren B."/>
        </authorList>
    </citation>
    <scope>NUCLEOTIDE SEQUENCE [LARGE SCALE GENOMIC DNA]</scope>
    <source>
        <strain evidence="5 6">YIT 12060</strain>
    </source>
</reference>
<protein>
    <recommendedName>
        <fullName evidence="7">Heparinase II N-terminal domain-containing protein</fullName>
    </recommendedName>
</protein>
<feature type="domain" description="Heparinase II/III-like C-terminal" evidence="3">
    <location>
        <begin position="386"/>
        <end position="569"/>
    </location>
</feature>
<dbReference type="STRING" id="742725.HMPREF9450_00800"/>
<feature type="domain" description="Heparinase II N-terminal" evidence="4">
    <location>
        <begin position="85"/>
        <end position="242"/>
    </location>
</feature>
<dbReference type="GO" id="GO:0030313">
    <property type="term" value="C:cell envelope"/>
    <property type="evidence" value="ECO:0007669"/>
    <property type="project" value="UniProtKB-SubCell"/>
</dbReference>
<dbReference type="InterPro" id="IPR008929">
    <property type="entry name" value="Chondroitin_lyas"/>
</dbReference>
<dbReference type="Proteomes" id="UP000006008">
    <property type="component" value="Unassembled WGS sequence"/>
</dbReference>
<dbReference type="eggNOG" id="COG4225">
    <property type="taxonomic scope" value="Bacteria"/>
</dbReference>
<organism evidence="5 6">
    <name type="scientific">Alistipes indistinctus YIT 12060</name>
    <dbReference type="NCBI Taxonomy" id="742725"/>
    <lineage>
        <taxon>Bacteria</taxon>
        <taxon>Pseudomonadati</taxon>
        <taxon>Bacteroidota</taxon>
        <taxon>Bacteroidia</taxon>
        <taxon>Bacteroidales</taxon>
        <taxon>Rikenellaceae</taxon>
        <taxon>Alistipes</taxon>
    </lineage>
</organism>
<dbReference type="EMBL" id="ADLD01000009">
    <property type="protein sequence ID" value="EHB92596.1"/>
    <property type="molecule type" value="Genomic_DNA"/>
</dbReference>
<evidence type="ECO:0000256" key="2">
    <source>
        <dbReference type="SAM" id="SignalP"/>
    </source>
</evidence>
<comment type="caution">
    <text evidence="5">The sequence shown here is derived from an EMBL/GenBank/DDBJ whole genome shotgun (WGS) entry which is preliminary data.</text>
</comment>
<name>G5H7Z7_9BACT</name>
<dbReference type="SUPFAM" id="SSF48230">
    <property type="entry name" value="Chondroitin AC/alginate lyase"/>
    <property type="match status" value="1"/>
</dbReference>
<dbReference type="InterPro" id="IPR032518">
    <property type="entry name" value="HepII_N"/>
</dbReference>
<dbReference type="Gene3D" id="1.50.10.100">
    <property type="entry name" value="Chondroitin AC/alginate lyase"/>
    <property type="match status" value="1"/>
</dbReference>
<dbReference type="InterPro" id="IPR012480">
    <property type="entry name" value="Hepar_II_III_C"/>
</dbReference>
<dbReference type="RefSeq" id="WP_009133606.1">
    <property type="nucleotide sequence ID" value="NZ_CP102250.1"/>
</dbReference>
<evidence type="ECO:0000256" key="1">
    <source>
        <dbReference type="ARBA" id="ARBA00004196"/>
    </source>
</evidence>
<sequence>MKLLFTCIAALLTLSAGNALAQADLSRLADHPRLLLPKGTEKKLLKQINRDAVWKEIHTATLGEADRIITLPVNERIKTGMRLLAVSRENLRRIFILSYAYRMTGQEKYLVRAEQEMLKAASFSDWNPSHFLDVGEMTMALGVGYDWLYPALSEASRRTIREAIVEKGFKPSYDTAYNWFVDAEHNWNQVCNGGLAFGAIAVAESEPEWAQKIIDRAIDKVRLPMRHYAPDGAYPEGPGYWGYGTLFNVLLIGGLESTFGTDYGLSQMPGFMQTGTYEMQMVSPLIKHFNYMDNSYEPESSSAPFWFYSKTQDPSVLCQQVSILQRDTAKKYLKDRVLPAMLIWGAGAPMEKAVAPQETFWAGRGNTPVCVMRSGWGDPNARFVGVKLGSPSINHGHMDVGSFVFEADGVRWAIDLGSEDYNTTETRGVDLWNMAQQSQRWDVFRYNNRSHNTLTFNDKLQRVNGSAQIIESDSATARRFVKTDLTPVYAGQVDKVERTISLVDNDYLLIEDEITAGKNYTRMRWTLMTRATPKILSDNTVMLEQDGKRCLLKIESETPIVWRFEKTPTVNTFDSPNPDVTMVVFDTDLKRGETQYVRALLTPMSSLSRALEGKTGCIQTSGQTPGNNE</sequence>
<proteinExistence type="predicted"/>
<gene>
    <name evidence="5" type="ORF">HMPREF9450_00800</name>
</gene>
<feature type="signal peptide" evidence="2">
    <location>
        <begin position="1"/>
        <end position="21"/>
    </location>
</feature>
<evidence type="ECO:0000259" key="4">
    <source>
        <dbReference type="Pfam" id="PF16332"/>
    </source>
</evidence>
<keyword evidence="6" id="KW-1185">Reference proteome</keyword>
<dbReference type="PANTHER" id="PTHR38045:SF1">
    <property type="entry name" value="HEPARINASE II_III-LIKE PROTEIN"/>
    <property type="match status" value="1"/>
</dbReference>
<dbReference type="GeneID" id="92816185"/>
<feature type="chain" id="PRO_5003477942" description="Heparinase II N-terminal domain-containing protein" evidence="2">
    <location>
        <begin position="22"/>
        <end position="629"/>
    </location>
</feature>
<evidence type="ECO:0000313" key="5">
    <source>
        <dbReference type="EMBL" id="EHB92596.1"/>
    </source>
</evidence>
<evidence type="ECO:0008006" key="7">
    <source>
        <dbReference type="Google" id="ProtNLM"/>
    </source>
</evidence>
<dbReference type="AlphaFoldDB" id="G5H7Z7"/>
<evidence type="ECO:0000259" key="3">
    <source>
        <dbReference type="Pfam" id="PF07940"/>
    </source>
</evidence>
<accession>G5H7Z7</accession>
<dbReference type="Gene3D" id="2.70.98.70">
    <property type="match status" value="1"/>
</dbReference>
<dbReference type="PANTHER" id="PTHR38045">
    <property type="entry name" value="CHROMOSOME 1, WHOLE GENOME SHOTGUN SEQUENCE"/>
    <property type="match status" value="1"/>
</dbReference>
<dbReference type="Pfam" id="PF16332">
    <property type="entry name" value="DUF4962"/>
    <property type="match status" value="1"/>
</dbReference>
<dbReference type="PATRIC" id="fig|742725.3.peg.853"/>
<dbReference type="GO" id="GO:0016829">
    <property type="term" value="F:lyase activity"/>
    <property type="evidence" value="ECO:0007669"/>
    <property type="project" value="InterPro"/>
</dbReference>
<comment type="subcellular location">
    <subcellularLocation>
        <location evidence="1">Cell envelope</location>
    </subcellularLocation>
</comment>